<dbReference type="PROSITE" id="PS51257">
    <property type="entry name" value="PROKAR_LIPOPROTEIN"/>
    <property type="match status" value="1"/>
</dbReference>
<comment type="caution">
    <text evidence="2">The sequence shown here is derived from an EMBL/GenBank/DDBJ whole genome shotgun (WGS) entry which is preliminary data.</text>
</comment>
<accession>A0A9P6A0V6</accession>
<name>A0A9P6A0V6_PLEER</name>
<keyword evidence="1" id="KW-0732">Signal</keyword>
<evidence type="ECO:0000313" key="2">
    <source>
        <dbReference type="EMBL" id="KAF9497012.1"/>
    </source>
</evidence>
<evidence type="ECO:0000256" key="1">
    <source>
        <dbReference type="SAM" id="SignalP"/>
    </source>
</evidence>
<feature type="chain" id="PRO_5040474151" description="Hydrophobin" evidence="1">
    <location>
        <begin position="22"/>
        <end position="110"/>
    </location>
</feature>
<dbReference type="AlphaFoldDB" id="A0A9P6A0V6"/>
<feature type="signal peptide" evidence="1">
    <location>
        <begin position="1"/>
        <end position="21"/>
    </location>
</feature>
<dbReference type="EMBL" id="MU154547">
    <property type="protein sequence ID" value="KAF9497012.1"/>
    <property type="molecule type" value="Genomic_DNA"/>
</dbReference>
<gene>
    <name evidence="2" type="ORF">BDN71DRAFT_658716</name>
</gene>
<evidence type="ECO:0008006" key="4">
    <source>
        <dbReference type="Google" id="ProtNLM"/>
    </source>
</evidence>
<protein>
    <recommendedName>
        <fullName evidence="4">Hydrophobin</fullName>
    </recommendedName>
</protein>
<reference evidence="2" key="1">
    <citation type="submission" date="2020-11" db="EMBL/GenBank/DDBJ databases">
        <authorList>
            <consortium name="DOE Joint Genome Institute"/>
            <person name="Ahrendt S."/>
            <person name="Riley R."/>
            <person name="Andreopoulos W."/>
            <person name="Labutti K."/>
            <person name="Pangilinan J."/>
            <person name="Ruiz-Duenas F.J."/>
            <person name="Barrasa J.M."/>
            <person name="Sanchez-Garcia M."/>
            <person name="Camarero S."/>
            <person name="Miyauchi S."/>
            <person name="Serrano A."/>
            <person name="Linde D."/>
            <person name="Babiker R."/>
            <person name="Drula E."/>
            <person name="Ayuso-Fernandez I."/>
            <person name="Pacheco R."/>
            <person name="Padilla G."/>
            <person name="Ferreira P."/>
            <person name="Barriuso J."/>
            <person name="Kellner H."/>
            <person name="Castanera R."/>
            <person name="Alfaro M."/>
            <person name="Ramirez L."/>
            <person name="Pisabarro A.G."/>
            <person name="Kuo A."/>
            <person name="Tritt A."/>
            <person name="Lipzen A."/>
            <person name="He G."/>
            <person name="Yan M."/>
            <person name="Ng V."/>
            <person name="Cullen D."/>
            <person name="Martin F."/>
            <person name="Rosso M.-N."/>
            <person name="Henrissat B."/>
            <person name="Hibbett D."/>
            <person name="Martinez A.T."/>
            <person name="Grigoriev I.V."/>
        </authorList>
    </citation>
    <scope>NUCLEOTIDE SEQUENCE</scope>
    <source>
        <strain evidence="2">ATCC 90797</strain>
    </source>
</reference>
<organism evidence="2 3">
    <name type="scientific">Pleurotus eryngii</name>
    <name type="common">Boletus of the steppes</name>
    <dbReference type="NCBI Taxonomy" id="5323"/>
    <lineage>
        <taxon>Eukaryota</taxon>
        <taxon>Fungi</taxon>
        <taxon>Dikarya</taxon>
        <taxon>Basidiomycota</taxon>
        <taxon>Agaricomycotina</taxon>
        <taxon>Agaricomycetes</taxon>
        <taxon>Agaricomycetidae</taxon>
        <taxon>Agaricales</taxon>
        <taxon>Pleurotineae</taxon>
        <taxon>Pleurotaceae</taxon>
        <taxon>Pleurotus</taxon>
    </lineage>
</organism>
<sequence length="110" mass="10641">MKLTATSTVVLAAAFHTMVSATAITVSCGLVSGTLEGPDLALDRTCGMAGPIVGEVGGISFGGALAGLGPSVGIPPPGAPCPLQEPISCAVECNEATSVTICASLIKGTI</sequence>
<proteinExistence type="predicted"/>
<evidence type="ECO:0000313" key="3">
    <source>
        <dbReference type="Proteomes" id="UP000807025"/>
    </source>
</evidence>
<keyword evidence="3" id="KW-1185">Reference proteome</keyword>
<dbReference type="Proteomes" id="UP000807025">
    <property type="component" value="Unassembled WGS sequence"/>
</dbReference>